<dbReference type="InterPro" id="IPR039448">
    <property type="entry name" value="Beta_helix"/>
</dbReference>
<dbReference type="SMART" id="SM00710">
    <property type="entry name" value="PbH1"/>
    <property type="match status" value="5"/>
</dbReference>
<feature type="region of interest" description="Disordered" evidence="1">
    <location>
        <begin position="181"/>
        <end position="201"/>
    </location>
</feature>
<feature type="domain" description="Right handed beta helix" evidence="3">
    <location>
        <begin position="224"/>
        <end position="331"/>
    </location>
</feature>
<dbReference type="SUPFAM" id="SSF51126">
    <property type="entry name" value="Pectin lyase-like"/>
    <property type="match status" value="1"/>
</dbReference>
<evidence type="ECO:0000256" key="2">
    <source>
        <dbReference type="SAM" id="SignalP"/>
    </source>
</evidence>
<keyword evidence="5" id="KW-1185">Reference proteome</keyword>
<dbReference type="InterPro" id="IPR006626">
    <property type="entry name" value="PbH1"/>
</dbReference>
<dbReference type="InterPro" id="IPR012334">
    <property type="entry name" value="Pectin_lyas_fold"/>
</dbReference>
<dbReference type="InterPro" id="IPR011050">
    <property type="entry name" value="Pectin_lyase_fold/virulence"/>
</dbReference>
<feature type="signal peptide" evidence="2">
    <location>
        <begin position="1"/>
        <end position="28"/>
    </location>
</feature>
<comment type="caution">
    <text evidence="4">The sequence shown here is derived from an EMBL/GenBank/DDBJ whole genome shotgun (WGS) entry which is preliminary data.</text>
</comment>
<proteinExistence type="predicted"/>
<dbReference type="Proteomes" id="UP000248857">
    <property type="component" value="Unassembled WGS sequence"/>
</dbReference>
<evidence type="ECO:0000313" key="5">
    <source>
        <dbReference type="Proteomes" id="UP000248857"/>
    </source>
</evidence>
<dbReference type="Gene3D" id="2.160.20.10">
    <property type="entry name" value="Single-stranded right-handed beta-helix, Pectin lyase-like"/>
    <property type="match status" value="1"/>
</dbReference>
<dbReference type="Pfam" id="PF13229">
    <property type="entry name" value="Beta_helix"/>
    <property type="match status" value="1"/>
</dbReference>
<evidence type="ECO:0000313" key="4">
    <source>
        <dbReference type="EMBL" id="PZD75044.1"/>
    </source>
</evidence>
<reference evidence="4 5" key="1">
    <citation type="journal article" date="2018" name="Sci. Rep.">
        <title>A novel species of the marine cyanobacterium Acaryochloris with a unique pigment content and lifestyle.</title>
        <authorList>
            <person name="Partensky F."/>
            <person name="Six C."/>
            <person name="Ratin M."/>
            <person name="Garczarek L."/>
            <person name="Vaulot D."/>
            <person name="Probert I."/>
            <person name="Calteau A."/>
            <person name="Gourvil P."/>
            <person name="Marie D."/>
            <person name="Grebert T."/>
            <person name="Bouchier C."/>
            <person name="Le Panse S."/>
            <person name="Gachenot M."/>
            <person name="Rodriguez F."/>
            <person name="Garrido J.L."/>
        </authorList>
    </citation>
    <scope>NUCLEOTIDE SEQUENCE [LARGE SCALE GENOMIC DNA]</scope>
    <source>
        <strain evidence="4 5">RCC1774</strain>
    </source>
</reference>
<feature type="compositionally biased region" description="Low complexity" evidence="1">
    <location>
        <begin position="517"/>
        <end position="536"/>
    </location>
</feature>
<evidence type="ECO:0000259" key="3">
    <source>
        <dbReference type="Pfam" id="PF13229"/>
    </source>
</evidence>
<dbReference type="AlphaFoldDB" id="A0A2W1K0F1"/>
<evidence type="ECO:0000256" key="1">
    <source>
        <dbReference type="SAM" id="MobiDB-lite"/>
    </source>
</evidence>
<keyword evidence="2" id="KW-0732">Signal</keyword>
<sequence>MYKLVFNTVRNPVWILPVLLLGSSPSLAQSAASPLQVTVNSSQDGEIEADEQMTLREAISIQNGTLLPSDLTAAEQAQIQPADQRKIAFNLPTGETTIQLQSVLPALESPDLYIDGTTQPGYDNAPIVALTPAAGTEVFRGLTVVANNVTIKGLSLYGFTSIHRKTATTPPADIFIAHRLPPPDISQQKRPNGNFPFRDRDQPPTGVVIIDNWLGLTPEGTKPTQPSAFGVSVFNSQGATIKNNRIAYHDGSGIITSVRAENLEISDNQIVANGLAGMPDAIRLEGIIDKGVIRNNLICGNDGSGIFMFKPEGAVEIYDNNIKLNGQRLKRAAVYLMGNDHQVRNNQIHYQSGPGVVVAAYPKSDRNLITQNKFSNLDGLSIDLVARRGVGVTAYQRGDGANMPQRDTGNRRRDTANRAINTPVFLSQEFIRFDDQVNIDGVADPGAIITLYKVTEDNDVYGPLNAPLMDITTNNEGRFSATLEGLEAGDLISAIATQPEAGTSEPAKNASIQSLETAPVAPSAVSTAVPSCTATQ</sequence>
<dbReference type="EMBL" id="PQWO01000001">
    <property type="protein sequence ID" value="PZD75044.1"/>
    <property type="molecule type" value="Genomic_DNA"/>
</dbReference>
<feature type="chain" id="PRO_5015940265" description="Right handed beta helix domain-containing protein" evidence="2">
    <location>
        <begin position="29"/>
        <end position="536"/>
    </location>
</feature>
<protein>
    <recommendedName>
        <fullName evidence="3">Right handed beta helix domain-containing protein</fullName>
    </recommendedName>
</protein>
<dbReference type="OrthoDB" id="502243at2"/>
<name>A0A2W1K0F1_9CYAN</name>
<organism evidence="4 5">
    <name type="scientific">Acaryochloris thomasi RCC1774</name>
    <dbReference type="NCBI Taxonomy" id="1764569"/>
    <lineage>
        <taxon>Bacteria</taxon>
        <taxon>Bacillati</taxon>
        <taxon>Cyanobacteriota</taxon>
        <taxon>Cyanophyceae</taxon>
        <taxon>Acaryochloridales</taxon>
        <taxon>Acaryochloridaceae</taxon>
        <taxon>Acaryochloris</taxon>
        <taxon>Acaryochloris thomasi</taxon>
    </lineage>
</organism>
<gene>
    <name evidence="4" type="ORF">C1752_00251</name>
</gene>
<dbReference type="RefSeq" id="WP_110984233.1">
    <property type="nucleotide sequence ID" value="NZ_CAWNWM010000001.1"/>
</dbReference>
<accession>A0A2W1K0F1</accession>
<feature type="region of interest" description="Disordered" evidence="1">
    <location>
        <begin position="501"/>
        <end position="536"/>
    </location>
</feature>